<gene>
    <name evidence="5" type="ORF">FNV44_02735</name>
</gene>
<keyword evidence="2" id="KW-0067">ATP-binding</keyword>
<name>A0A553IIG8_ACHLA</name>
<dbReference type="PANTHER" id="PTHR43158:SF2">
    <property type="entry name" value="SKFA PEPTIDE EXPORT ATP-BINDING PROTEIN SKFE"/>
    <property type="match status" value="1"/>
</dbReference>
<evidence type="ECO:0000256" key="1">
    <source>
        <dbReference type="ARBA" id="ARBA00022741"/>
    </source>
</evidence>
<proteinExistence type="predicted"/>
<evidence type="ECO:0000256" key="3">
    <source>
        <dbReference type="SAM" id="Coils"/>
    </source>
</evidence>
<evidence type="ECO:0000259" key="4">
    <source>
        <dbReference type="Pfam" id="PF13166"/>
    </source>
</evidence>
<reference evidence="5 6" key="1">
    <citation type="submission" date="2019-07" db="EMBL/GenBank/DDBJ databases">
        <title>Genome sequence of Acholeplasma laidlawii strain with increased resistance to erythromycin.</title>
        <authorList>
            <person name="Medvedeva E.S."/>
            <person name="Baranova N.B."/>
            <person name="Siniagina M.N."/>
            <person name="Mouzykantov A."/>
            <person name="Chernova O.A."/>
            <person name="Chernov V.M."/>
        </authorList>
    </citation>
    <scope>NUCLEOTIDE SEQUENCE [LARGE SCALE GENOMIC DNA]</scope>
    <source>
        <strain evidence="5 6">PG8REry</strain>
    </source>
</reference>
<dbReference type="InterPro" id="IPR026866">
    <property type="entry name" value="CR006_AAA"/>
</dbReference>
<organism evidence="5 6">
    <name type="scientific">Acholeplasma laidlawii</name>
    <dbReference type="NCBI Taxonomy" id="2148"/>
    <lineage>
        <taxon>Bacteria</taxon>
        <taxon>Bacillati</taxon>
        <taxon>Mycoplasmatota</taxon>
        <taxon>Mollicutes</taxon>
        <taxon>Acholeplasmatales</taxon>
        <taxon>Acholeplasmataceae</taxon>
        <taxon>Acholeplasma</taxon>
    </lineage>
</organism>
<keyword evidence="1" id="KW-0547">Nucleotide-binding</keyword>
<dbReference type="AlphaFoldDB" id="A0A553IIG8"/>
<dbReference type="GO" id="GO:0005524">
    <property type="term" value="F:ATP binding"/>
    <property type="evidence" value="ECO:0007669"/>
    <property type="project" value="UniProtKB-KW"/>
</dbReference>
<keyword evidence="3" id="KW-0175">Coiled coil</keyword>
<evidence type="ECO:0000256" key="2">
    <source>
        <dbReference type="ARBA" id="ARBA00022840"/>
    </source>
</evidence>
<dbReference type="PANTHER" id="PTHR43158">
    <property type="entry name" value="SKFA PEPTIDE EXPORT ATP-BINDING PROTEIN SKFE"/>
    <property type="match status" value="1"/>
</dbReference>
<comment type="caution">
    <text evidence="5">The sequence shown here is derived from an EMBL/GenBank/DDBJ whole genome shotgun (WGS) entry which is preliminary data.</text>
</comment>
<feature type="coiled-coil region" evidence="3">
    <location>
        <begin position="94"/>
        <end position="121"/>
    </location>
</feature>
<feature type="domain" description="Protein CR006 P-loop" evidence="4">
    <location>
        <begin position="34"/>
        <end position="349"/>
    </location>
</feature>
<accession>A0A553IIG8</accession>
<evidence type="ECO:0000313" key="5">
    <source>
        <dbReference type="EMBL" id="TRX99975.1"/>
    </source>
</evidence>
<sequence>MDFYFKGEVMEIINFTNPDSKKNFELSLDSNMIFIYGGNGSGKTTLSRSFQTDSYMVFNTDFVNKNVYIVKSTGADVDGETKENFSSLFLGEEAVDLAKEVEKLNAMKKELDRKNKALFAKYKEKVQTIGLIPFKSITDVLEKIEYEFAFDSKSDYFANQENFKLSKLLPTTISSEKEFDESMRIYKEDHTIQSLNKDIEKNPNLRSLIFDKVNVIDTNQIEKYNNIVNDIKILEQSFIKGKNPSETKAWIKKGVAIHDELVDCIFCGNKDIKSKIEEWKNKLDNKLLKEKDSLVEHLKNVKNDLDIILRNRTLYKDIVPKIISTLSSLNGIVDVYLSCVVENKIITISEYTIDIDSIQKAAQNRNLELLNYLTNKELNELSYSYVFQVEIESFLKKQIEDSEKLNLIYANETANSINEISKILGFTKDIKVDLEKRGDMPKIALQSQNKATKISKYSEGQRHKLALAVFFSKCTKSKKKFEAIVLDDPVITLDVKAYHALKGLLKDERFQKAKRLIITTHNIHYLYVQMSNILEDEQLRKYTKLYEITSDTFKDIPLDVLKSDDVSLYTNYLKSMTSYDQLGYIYWLSSKIARYFLDLRLRFNGIMSAQSMSLEIDLLDLVESEKHELQQYFNILSETCKKKNLTVKSIIESFISVNQILKILGFPQLVNQSTIKQFEQYKSEIVKINDESINVYDELLVYARGIHFYEGTDRALQEMKNYINHPRNQITESMLVLKASKDI</sequence>
<dbReference type="Gene3D" id="3.40.50.300">
    <property type="entry name" value="P-loop containing nucleotide triphosphate hydrolases"/>
    <property type="match status" value="1"/>
</dbReference>
<dbReference type="InterPro" id="IPR027417">
    <property type="entry name" value="P-loop_NTPase"/>
</dbReference>
<dbReference type="Proteomes" id="UP000315938">
    <property type="component" value="Unassembled WGS sequence"/>
</dbReference>
<protein>
    <submittedName>
        <fullName evidence="5">AAA family ATPase</fullName>
    </submittedName>
</protein>
<dbReference type="SUPFAM" id="SSF52540">
    <property type="entry name" value="P-loop containing nucleoside triphosphate hydrolases"/>
    <property type="match status" value="1"/>
</dbReference>
<evidence type="ECO:0000313" key="6">
    <source>
        <dbReference type="Proteomes" id="UP000315938"/>
    </source>
</evidence>
<dbReference type="Pfam" id="PF13166">
    <property type="entry name" value="AAA_13"/>
    <property type="match status" value="1"/>
</dbReference>
<dbReference type="EMBL" id="VKID01000001">
    <property type="protein sequence ID" value="TRX99975.1"/>
    <property type="molecule type" value="Genomic_DNA"/>
</dbReference>